<protein>
    <submittedName>
        <fullName evidence="1">Uncharacterized protein</fullName>
    </submittedName>
</protein>
<dbReference type="Proteomes" id="UP000037564">
    <property type="component" value="Unassembled WGS sequence"/>
</dbReference>
<reference evidence="1 2" key="1">
    <citation type="submission" date="2015-07" db="EMBL/GenBank/DDBJ databases">
        <title>Genome sequences of 64 non-O157:H7 Shiga toxin-producing Escherichia coli strains.</title>
        <authorList>
            <person name="Gonzalez-Escalona N."/>
            <person name="Toro M."/>
            <person name="Timme R."/>
            <person name="Payne J."/>
        </authorList>
    </citation>
    <scope>NUCLEOTIDE SEQUENCE [LARGE SCALE GENOMIC DNA]</scope>
    <source>
        <strain evidence="1 2">CFSAN026843</strain>
    </source>
</reference>
<gene>
    <name evidence="1" type="ORF">WR15_22790</name>
</gene>
<accession>A0A0B0VXA6</accession>
<organism evidence="1 2">
    <name type="scientific">Escherichia coli</name>
    <dbReference type="NCBI Taxonomy" id="562"/>
    <lineage>
        <taxon>Bacteria</taxon>
        <taxon>Pseudomonadati</taxon>
        <taxon>Pseudomonadota</taxon>
        <taxon>Gammaproteobacteria</taxon>
        <taxon>Enterobacterales</taxon>
        <taxon>Enterobacteriaceae</taxon>
        <taxon>Escherichia</taxon>
    </lineage>
</organism>
<evidence type="ECO:0000313" key="1">
    <source>
        <dbReference type="EMBL" id="KNF63832.1"/>
    </source>
</evidence>
<comment type="caution">
    <text evidence="1">The sequence shown here is derived from an EMBL/GenBank/DDBJ whole genome shotgun (WGS) entry which is preliminary data.</text>
</comment>
<proteinExistence type="predicted"/>
<dbReference type="AlphaFoldDB" id="A0A0B0VXA6"/>
<dbReference type="PATRIC" id="fig|562.7396.peg.4805"/>
<sequence>MIVQCTDGNNKLLWSYDTVSQKHIMNMTFIKDGTQQKIITALASALTQATSQILLSDNVNGVSDIGSMTGRES</sequence>
<evidence type="ECO:0000313" key="2">
    <source>
        <dbReference type="Proteomes" id="UP000037564"/>
    </source>
</evidence>
<dbReference type="EMBL" id="LGZN01000077">
    <property type="protein sequence ID" value="KNF63832.1"/>
    <property type="molecule type" value="Genomic_DNA"/>
</dbReference>
<name>A0A0B0VXA6_ECOLX</name>